<dbReference type="EMBL" id="CP017774">
    <property type="protein sequence ID" value="AOZ98551.1"/>
    <property type="molecule type" value="Genomic_DNA"/>
</dbReference>
<evidence type="ECO:0000313" key="11">
    <source>
        <dbReference type="Proteomes" id="UP000178198"/>
    </source>
</evidence>
<keyword evidence="2 7" id="KW-0812">Transmembrane</keyword>
<dbReference type="GO" id="GO:0140359">
    <property type="term" value="F:ABC-type transporter activity"/>
    <property type="evidence" value="ECO:0007669"/>
    <property type="project" value="InterPro"/>
</dbReference>
<proteinExistence type="predicted"/>
<dbReference type="InterPro" id="IPR011527">
    <property type="entry name" value="ABC1_TM_dom"/>
</dbReference>
<evidence type="ECO:0000259" key="9">
    <source>
        <dbReference type="PROSITE" id="PS50929"/>
    </source>
</evidence>
<dbReference type="GO" id="GO:0005524">
    <property type="term" value="F:ATP binding"/>
    <property type="evidence" value="ECO:0007669"/>
    <property type="project" value="UniProtKB-KW"/>
</dbReference>
<keyword evidence="5 7" id="KW-1133">Transmembrane helix</keyword>
<dbReference type="GO" id="GO:0005886">
    <property type="term" value="C:plasma membrane"/>
    <property type="evidence" value="ECO:0007669"/>
    <property type="project" value="UniProtKB-SubCell"/>
</dbReference>
<evidence type="ECO:0000256" key="6">
    <source>
        <dbReference type="ARBA" id="ARBA00023136"/>
    </source>
</evidence>
<dbReference type="OrthoDB" id="9760358at2"/>
<evidence type="ECO:0000256" key="2">
    <source>
        <dbReference type="ARBA" id="ARBA00022692"/>
    </source>
</evidence>
<name>A0A1D9P7I8_9FLAO</name>
<dbReference type="PANTHER" id="PTHR24221:SF654">
    <property type="entry name" value="ATP-BINDING CASSETTE SUB-FAMILY B MEMBER 6"/>
    <property type="match status" value="1"/>
</dbReference>
<dbReference type="SUPFAM" id="SSF90123">
    <property type="entry name" value="ABC transporter transmembrane region"/>
    <property type="match status" value="1"/>
</dbReference>
<protein>
    <recommendedName>
        <fullName evidence="12">ABC transporter ATP-binding protein</fullName>
    </recommendedName>
</protein>
<evidence type="ECO:0008006" key="12">
    <source>
        <dbReference type="Google" id="ProtNLM"/>
    </source>
</evidence>
<keyword evidence="11" id="KW-1185">Reference proteome</keyword>
<keyword evidence="6 7" id="KW-0472">Membrane</keyword>
<feature type="transmembrane region" description="Helical" evidence="7">
    <location>
        <begin position="278"/>
        <end position="309"/>
    </location>
</feature>
<comment type="subcellular location">
    <subcellularLocation>
        <location evidence="1">Cell membrane</location>
        <topology evidence="1">Multi-pass membrane protein</topology>
    </subcellularLocation>
</comment>
<dbReference type="KEGG" id="fcm:BIW12_03380"/>
<evidence type="ECO:0000256" key="3">
    <source>
        <dbReference type="ARBA" id="ARBA00022741"/>
    </source>
</evidence>
<evidence type="ECO:0000256" key="7">
    <source>
        <dbReference type="SAM" id="Phobius"/>
    </source>
</evidence>
<evidence type="ECO:0000256" key="5">
    <source>
        <dbReference type="ARBA" id="ARBA00022989"/>
    </source>
</evidence>
<dbReference type="PROSITE" id="PS50929">
    <property type="entry name" value="ABC_TM1F"/>
    <property type="match status" value="1"/>
</dbReference>
<dbReference type="STRING" id="1306519.BIW12_03380"/>
<feature type="transmembrane region" description="Helical" evidence="7">
    <location>
        <begin position="187"/>
        <end position="205"/>
    </location>
</feature>
<sequence length="599" mass="68074">MLGEIKTYIAEKFEILYYFYKYIGNSFFLLLGFNFLSVLMDGLGLTMFVPLLQIADNNVGLEGNNGELVSLVKSFFNYFNIPLNVLTMLLLIGSVFIFKALFSYFTMSFQSITLNVFSQKLRNKNSLGLSKLNYKEFISADIGRMQSTLTGDVYAVTAACTNYIETIKNGMIVSVYMGFAFFMDWKFSILVMIGGLLTNFIYKFFYKHTKNFSKKDTDYEHQYTGLVIQGINHFKYLKATSRNSLFDKRMLDLLEVSVENKIKSGKLNAFITSLREPLMVIVVCVVIALQLIVFKASLSAIMIVLMLFYRAMAYIMSVQICWNIYLSNIGAMDNMRDFEKYLLENEEKKNGSIKINQIDTIHLDKINLSFDEFKVIDNLSLDIKNKQSVAFVGESGSGKTTLVNIICGLLHSNNGKLEVNGIPVDKIDLKSYRSKIGYISQEPTIFNGDIFDNVTFWAERTPENINKFMDTMKKCSMIKFLDKLPQGYNELLGYNGLNLSGGQKQRISIARELYRDIDVLIMDEATSALDSETEKEIKESIDALKGTVTIISIAHRLSTIQNADVIHLMANGKIIDSGNFKELKSYSNNFKKMTDLQGM</sequence>
<dbReference type="InterPro" id="IPR027417">
    <property type="entry name" value="P-loop_NTPase"/>
</dbReference>
<dbReference type="PANTHER" id="PTHR24221">
    <property type="entry name" value="ATP-BINDING CASSETTE SUB-FAMILY B"/>
    <property type="match status" value="1"/>
</dbReference>
<dbReference type="InterPro" id="IPR039421">
    <property type="entry name" value="Type_1_exporter"/>
</dbReference>
<evidence type="ECO:0000259" key="8">
    <source>
        <dbReference type="PROSITE" id="PS50893"/>
    </source>
</evidence>
<dbReference type="Pfam" id="PF00005">
    <property type="entry name" value="ABC_tran"/>
    <property type="match status" value="1"/>
</dbReference>
<dbReference type="SUPFAM" id="SSF52540">
    <property type="entry name" value="P-loop containing nucleoside triphosphate hydrolases"/>
    <property type="match status" value="1"/>
</dbReference>
<feature type="domain" description="ABC transmembrane type-1" evidence="9">
    <location>
        <begin position="35"/>
        <end position="327"/>
    </location>
</feature>
<dbReference type="GO" id="GO:0034040">
    <property type="term" value="F:ATPase-coupled lipid transmembrane transporter activity"/>
    <property type="evidence" value="ECO:0007669"/>
    <property type="project" value="TreeGrafter"/>
</dbReference>
<dbReference type="InterPro" id="IPR003593">
    <property type="entry name" value="AAA+_ATPase"/>
</dbReference>
<dbReference type="RefSeq" id="WP_071183819.1">
    <property type="nucleotide sequence ID" value="NZ_CP017774.1"/>
</dbReference>
<evidence type="ECO:0000256" key="1">
    <source>
        <dbReference type="ARBA" id="ARBA00004651"/>
    </source>
</evidence>
<feature type="transmembrane region" description="Helical" evidence="7">
    <location>
        <begin position="75"/>
        <end position="98"/>
    </location>
</feature>
<organism evidence="10 11">
    <name type="scientific">Flavobacterium commune</name>
    <dbReference type="NCBI Taxonomy" id="1306519"/>
    <lineage>
        <taxon>Bacteria</taxon>
        <taxon>Pseudomonadati</taxon>
        <taxon>Bacteroidota</taxon>
        <taxon>Flavobacteriia</taxon>
        <taxon>Flavobacteriales</taxon>
        <taxon>Flavobacteriaceae</taxon>
        <taxon>Flavobacterium</taxon>
    </lineage>
</organism>
<dbReference type="PROSITE" id="PS50893">
    <property type="entry name" value="ABC_TRANSPORTER_2"/>
    <property type="match status" value="1"/>
</dbReference>
<gene>
    <name evidence="10" type="ORF">BIW12_03380</name>
</gene>
<dbReference type="InterPro" id="IPR036640">
    <property type="entry name" value="ABC1_TM_sf"/>
</dbReference>
<feature type="domain" description="ABC transporter" evidence="8">
    <location>
        <begin position="361"/>
        <end position="596"/>
    </location>
</feature>
<dbReference type="InterPro" id="IPR017871">
    <property type="entry name" value="ABC_transporter-like_CS"/>
</dbReference>
<dbReference type="GO" id="GO:0016887">
    <property type="term" value="F:ATP hydrolysis activity"/>
    <property type="evidence" value="ECO:0007669"/>
    <property type="project" value="InterPro"/>
</dbReference>
<keyword evidence="4" id="KW-0067">ATP-binding</keyword>
<feature type="transmembrane region" description="Helical" evidence="7">
    <location>
        <begin position="27"/>
        <end position="55"/>
    </location>
</feature>
<reference evidence="10 11" key="1">
    <citation type="submission" date="2016-10" db="EMBL/GenBank/DDBJ databases">
        <title>Complete Genome Sequence of Flavobacterium sp. PK15.</title>
        <authorList>
            <person name="Ekwe A."/>
            <person name="Kim S.B."/>
        </authorList>
    </citation>
    <scope>NUCLEOTIDE SEQUENCE [LARGE SCALE GENOMIC DNA]</scope>
    <source>
        <strain evidence="10 11">PK15</strain>
    </source>
</reference>
<dbReference type="InterPro" id="IPR003439">
    <property type="entry name" value="ABC_transporter-like_ATP-bd"/>
</dbReference>
<dbReference type="Proteomes" id="UP000178198">
    <property type="component" value="Chromosome"/>
</dbReference>
<accession>A0A1D9P7I8</accession>
<dbReference type="AlphaFoldDB" id="A0A1D9P7I8"/>
<dbReference type="PROSITE" id="PS00211">
    <property type="entry name" value="ABC_TRANSPORTER_1"/>
    <property type="match status" value="1"/>
</dbReference>
<evidence type="ECO:0000313" key="10">
    <source>
        <dbReference type="EMBL" id="AOZ98551.1"/>
    </source>
</evidence>
<dbReference type="SMART" id="SM00382">
    <property type="entry name" value="AAA"/>
    <property type="match status" value="1"/>
</dbReference>
<keyword evidence="3" id="KW-0547">Nucleotide-binding</keyword>
<dbReference type="Gene3D" id="1.20.1560.10">
    <property type="entry name" value="ABC transporter type 1, transmembrane domain"/>
    <property type="match status" value="1"/>
</dbReference>
<dbReference type="Pfam" id="PF00664">
    <property type="entry name" value="ABC_membrane"/>
    <property type="match status" value="1"/>
</dbReference>
<dbReference type="Gene3D" id="3.40.50.300">
    <property type="entry name" value="P-loop containing nucleotide triphosphate hydrolases"/>
    <property type="match status" value="1"/>
</dbReference>
<evidence type="ECO:0000256" key="4">
    <source>
        <dbReference type="ARBA" id="ARBA00022840"/>
    </source>
</evidence>